<evidence type="ECO:0000313" key="3">
    <source>
        <dbReference type="EMBL" id="CZT41996.1"/>
    </source>
</evidence>
<feature type="coiled-coil region" evidence="1">
    <location>
        <begin position="267"/>
        <end position="301"/>
    </location>
</feature>
<feature type="region of interest" description="Disordered" evidence="2">
    <location>
        <begin position="1"/>
        <end position="101"/>
    </location>
</feature>
<dbReference type="Proteomes" id="UP000177625">
    <property type="component" value="Unassembled WGS sequence"/>
</dbReference>
<feature type="compositionally biased region" description="Low complexity" evidence="2">
    <location>
        <begin position="23"/>
        <end position="46"/>
    </location>
</feature>
<keyword evidence="1" id="KW-0175">Coiled coil</keyword>
<dbReference type="GO" id="GO:0030008">
    <property type="term" value="C:TRAPP complex"/>
    <property type="evidence" value="ECO:0007669"/>
    <property type="project" value="TreeGrafter"/>
</dbReference>
<evidence type="ECO:0000256" key="1">
    <source>
        <dbReference type="SAM" id="Coils"/>
    </source>
</evidence>
<accession>A0A1E1LYR6</accession>
<gene>
    <name evidence="3" type="ORF">RSE6_01822</name>
</gene>
<dbReference type="GO" id="GO:0005794">
    <property type="term" value="C:Golgi apparatus"/>
    <property type="evidence" value="ECO:0007669"/>
    <property type="project" value="TreeGrafter"/>
</dbReference>
<feature type="compositionally biased region" description="Polar residues" evidence="2">
    <location>
        <begin position="47"/>
        <end position="57"/>
    </location>
</feature>
<dbReference type="EMBL" id="FJVC01000065">
    <property type="protein sequence ID" value="CZT41996.1"/>
    <property type="molecule type" value="Genomic_DNA"/>
</dbReference>
<protein>
    <submittedName>
        <fullName evidence="3">Uncharacterized protein</fullName>
    </submittedName>
</protein>
<dbReference type="SUPFAM" id="SSF48452">
    <property type="entry name" value="TPR-like"/>
    <property type="match status" value="1"/>
</dbReference>
<proteinExistence type="predicted"/>
<feature type="compositionally biased region" description="Low complexity" evidence="2">
    <location>
        <begin position="64"/>
        <end position="77"/>
    </location>
</feature>
<dbReference type="Gene3D" id="1.25.40.10">
    <property type="entry name" value="Tetratricopeptide repeat domain"/>
    <property type="match status" value="1"/>
</dbReference>
<dbReference type="PANTHER" id="PTHR21581">
    <property type="entry name" value="D-ALANYL-D-ALANINE CARBOXYPEPTIDASE"/>
    <property type="match status" value="1"/>
</dbReference>
<feature type="compositionally biased region" description="Polar residues" evidence="2">
    <location>
        <begin position="78"/>
        <end position="101"/>
    </location>
</feature>
<reference evidence="4" key="1">
    <citation type="submission" date="2016-03" db="EMBL/GenBank/DDBJ databases">
        <authorList>
            <person name="Guldener U."/>
        </authorList>
    </citation>
    <scope>NUCLEOTIDE SEQUENCE [LARGE SCALE GENOMIC DNA]</scope>
</reference>
<evidence type="ECO:0000313" key="4">
    <source>
        <dbReference type="Proteomes" id="UP000177625"/>
    </source>
</evidence>
<dbReference type="InterPro" id="IPR011990">
    <property type="entry name" value="TPR-like_helical_dom_sf"/>
</dbReference>
<name>A0A1E1LYR6_RHYSE</name>
<organism evidence="3 4">
    <name type="scientific">Rhynchosporium secalis</name>
    <name type="common">Barley scald fungus</name>
    <dbReference type="NCBI Taxonomy" id="38038"/>
    <lineage>
        <taxon>Eukaryota</taxon>
        <taxon>Fungi</taxon>
        <taxon>Dikarya</taxon>
        <taxon>Ascomycota</taxon>
        <taxon>Pezizomycotina</taxon>
        <taxon>Leotiomycetes</taxon>
        <taxon>Helotiales</taxon>
        <taxon>Ploettnerulaceae</taxon>
        <taxon>Rhynchosporium</taxon>
    </lineage>
</organism>
<keyword evidence="4" id="KW-1185">Reference proteome</keyword>
<dbReference type="AlphaFoldDB" id="A0A1E1LYR6"/>
<sequence>MKKNWELSLPRRSTRGPLDMADSPITPSSPTTNTNTLSTPSTPTINRNPSFHLSPTHSQHRSPRLPSSGPGSNLSNLTLASSPSFRTAKTTLSPSRSNMSTSAITSKDFSFLLRPELYHPLTLLDVPPPFRASGGQVDPSTPLDVLLSTGHFRAAAIKAASLLTSSNPPLSPSDHVQIFYLVYTRLASLTLCNQTTLAAQEVKALEGLNSAYYRDEATGKHLVAWDLRVLAVRLQGMGFNDARRGVVGYYDLAREARLTLTALKRSKSAEKQKGEEEEGRVEELEKEIQLWTHRLAELGIRVASALIEMDDLEGATRFLSTLKPNYDSDSESTSTSPGSRLSIQRALLWLCVGDVDAARACVGEASGIGSGEGNEREVIIALAAMADSEFSQAVELWRSLIDSSDDDDGEKAMWRQNLGVCYLYLGRMDEVRFPSTSSQFFIPHPLARTILESLISTSHSFHALTFNLSTIYELCTERSRALKIGLAEKVAGMQNEMLGEGTMDGVGEGMGIGGGGVGKGGWEKVNGDFKL</sequence>
<evidence type="ECO:0000256" key="2">
    <source>
        <dbReference type="SAM" id="MobiDB-lite"/>
    </source>
</evidence>
<dbReference type="PANTHER" id="PTHR21581:SF6">
    <property type="entry name" value="TRAFFICKING PROTEIN PARTICLE COMPLEX SUBUNIT 12"/>
    <property type="match status" value="1"/>
</dbReference>